<evidence type="ECO:0000313" key="2">
    <source>
        <dbReference type="Proteomes" id="UP000028990"/>
    </source>
</evidence>
<dbReference type="EMBL" id="KN122584">
    <property type="protein sequence ID" value="KFO29592.1"/>
    <property type="molecule type" value="Genomic_DNA"/>
</dbReference>
<keyword evidence="2" id="KW-1185">Reference proteome</keyword>
<dbReference type="AlphaFoldDB" id="A0A091DEU0"/>
<sequence>MPFPLFLKLGWKFYDADDFHPEENRVKMGKGMPLTDQYAALHTLSFRIWMKTLHAKAEVACTQVAVPVTISTAQRLQDGCVKDQLGVPDYYQDAHFGHLLNNVLLHKLQIQHQTGSLVAKAATA</sequence>
<reference evidence="1 2" key="1">
    <citation type="submission" date="2013-11" db="EMBL/GenBank/DDBJ databases">
        <title>The Damaraland mole rat (Fukomys damarensis) genome and evolution of African mole rats.</title>
        <authorList>
            <person name="Gladyshev V.N."/>
            <person name="Fang X."/>
        </authorList>
    </citation>
    <scope>NUCLEOTIDE SEQUENCE [LARGE SCALE GENOMIC DNA]</scope>
    <source>
        <tissue evidence="1">Liver</tissue>
    </source>
</reference>
<name>A0A091DEU0_FUKDA</name>
<evidence type="ECO:0000313" key="1">
    <source>
        <dbReference type="EMBL" id="KFO29592.1"/>
    </source>
</evidence>
<protein>
    <submittedName>
        <fullName evidence="1">Uncharacterized protein</fullName>
    </submittedName>
</protein>
<dbReference type="Proteomes" id="UP000028990">
    <property type="component" value="Unassembled WGS sequence"/>
</dbReference>
<dbReference type="Gene3D" id="3.40.50.300">
    <property type="entry name" value="P-loop containing nucleotide triphosphate hydrolases"/>
    <property type="match status" value="1"/>
</dbReference>
<proteinExistence type="predicted"/>
<dbReference type="InterPro" id="IPR027417">
    <property type="entry name" value="P-loop_NTPase"/>
</dbReference>
<gene>
    <name evidence="1" type="ORF">H920_09021</name>
</gene>
<accession>A0A091DEU0</accession>
<organism evidence="1 2">
    <name type="scientific">Fukomys damarensis</name>
    <name type="common">Damaraland mole rat</name>
    <name type="synonym">Cryptomys damarensis</name>
    <dbReference type="NCBI Taxonomy" id="885580"/>
    <lineage>
        <taxon>Eukaryota</taxon>
        <taxon>Metazoa</taxon>
        <taxon>Chordata</taxon>
        <taxon>Craniata</taxon>
        <taxon>Vertebrata</taxon>
        <taxon>Euteleostomi</taxon>
        <taxon>Mammalia</taxon>
        <taxon>Eutheria</taxon>
        <taxon>Euarchontoglires</taxon>
        <taxon>Glires</taxon>
        <taxon>Rodentia</taxon>
        <taxon>Hystricomorpha</taxon>
        <taxon>Bathyergidae</taxon>
        <taxon>Fukomys</taxon>
    </lineage>
</organism>